<accession>A0ACC1J519</accession>
<dbReference type="Proteomes" id="UP001150603">
    <property type="component" value="Unassembled WGS sequence"/>
</dbReference>
<proteinExistence type="predicted"/>
<gene>
    <name evidence="1" type="ORF">FBU59_004604</name>
</gene>
<protein>
    <submittedName>
        <fullName evidence="1">Uncharacterized protein</fullName>
    </submittedName>
</protein>
<sequence>MSYDGYDGYDGYGDYDYDDYDNFTAVKRASYEHYYEQARRSRTNSSHYTPQGAHGEPTHSEGESDVEPMHALTDHYMFQSSFRGARGRGRAPLEPRLLDMNRMQALEAEDIGD</sequence>
<organism evidence="1 2">
    <name type="scientific">Linderina macrospora</name>
    <dbReference type="NCBI Taxonomy" id="4868"/>
    <lineage>
        <taxon>Eukaryota</taxon>
        <taxon>Fungi</taxon>
        <taxon>Fungi incertae sedis</taxon>
        <taxon>Zoopagomycota</taxon>
        <taxon>Kickxellomycotina</taxon>
        <taxon>Kickxellomycetes</taxon>
        <taxon>Kickxellales</taxon>
        <taxon>Kickxellaceae</taxon>
        <taxon>Linderina</taxon>
    </lineage>
</organism>
<name>A0ACC1J519_9FUNG</name>
<dbReference type="EMBL" id="JANBPW010003346">
    <property type="protein sequence ID" value="KAJ1937932.1"/>
    <property type="molecule type" value="Genomic_DNA"/>
</dbReference>
<comment type="caution">
    <text evidence="1">The sequence shown here is derived from an EMBL/GenBank/DDBJ whole genome shotgun (WGS) entry which is preliminary data.</text>
</comment>
<keyword evidence="2" id="KW-1185">Reference proteome</keyword>
<evidence type="ECO:0000313" key="2">
    <source>
        <dbReference type="Proteomes" id="UP001150603"/>
    </source>
</evidence>
<feature type="non-terminal residue" evidence="1">
    <location>
        <position position="113"/>
    </location>
</feature>
<evidence type="ECO:0000313" key="1">
    <source>
        <dbReference type="EMBL" id="KAJ1937932.1"/>
    </source>
</evidence>
<reference evidence="1" key="1">
    <citation type="submission" date="2022-07" db="EMBL/GenBank/DDBJ databases">
        <title>Phylogenomic reconstructions and comparative analyses of Kickxellomycotina fungi.</title>
        <authorList>
            <person name="Reynolds N.K."/>
            <person name="Stajich J.E."/>
            <person name="Barry K."/>
            <person name="Grigoriev I.V."/>
            <person name="Crous P."/>
            <person name="Smith M.E."/>
        </authorList>
    </citation>
    <scope>NUCLEOTIDE SEQUENCE</scope>
    <source>
        <strain evidence="1">NRRL 5244</strain>
    </source>
</reference>